<dbReference type="InterPro" id="IPR014942">
    <property type="entry name" value="AbiEii"/>
</dbReference>
<protein>
    <submittedName>
        <fullName evidence="1">Nucleotidyl transferase AbiEii/AbiGii toxin family protein</fullName>
    </submittedName>
</protein>
<dbReference type="Pfam" id="PF08843">
    <property type="entry name" value="AbiEii"/>
    <property type="match status" value="1"/>
</dbReference>
<proteinExistence type="predicted"/>
<name>A0A8T3YMM9_9ARCH</name>
<comment type="caution">
    <text evidence="1">The sequence shown here is derived from an EMBL/GenBank/DDBJ whole genome shotgun (WGS) entry which is preliminary data.</text>
</comment>
<dbReference type="EMBL" id="JACQPB010000025">
    <property type="protein sequence ID" value="MBI4210298.1"/>
    <property type="molecule type" value="Genomic_DNA"/>
</dbReference>
<accession>A0A8T3YMM9</accession>
<evidence type="ECO:0000313" key="1">
    <source>
        <dbReference type="EMBL" id="MBI4210298.1"/>
    </source>
</evidence>
<evidence type="ECO:0000313" key="2">
    <source>
        <dbReference type="Proteomes" id="UP000732298"/>
    </source>
</evidence>
<dbReference type="Proteomes" id="UP000732298">
    <property type="component" value="Unassembled WGS sequence"/>
</dbReference>
<sequence length="137" mass="15335">MISGQELRKVAAARAVKDVAFMEKDYAITWALKAIYSNKDLSNMLIFKGGTCLSKIYGENYRLSEDLDFSTPVNRQPTPEWFEQHLSTAFEQAKMEGGPDLRVKTGDTHATPGHIIFQIQYNATLGHAGRLKLDVSL</sequence>
<reference evidence="1" key="1">
    <citation type="submission" date="2020-07" db="EMBL/GenBank/DDBJ databases">
        <title>Huge and variable diversity of episymbiotic CPR bacteria and DPANN archaea in groundwater ecosystems.</title>
        <authorList>
            <person name="He C.Y."/>
            <person name="Keren R."/>
            <person name="Whittaker M."/>
            <person name="Farag I.F."/>
            <person name="Doudna J."/>
            <person name="Cate J.H.D."/>
            <person name="Banfield J.F."/>
        </authorList>
    </citation>
    <scope>NUCLEOTIDE SEQUENCE</scope>
    <source>
        <strain evidence="1">NC_groundwater_1296_Ag_S-0.2um_52_80</strain>
    </source>
</reference>
<dbReference type="Gene3D" id="3.10.450.620">
    <property type="entry name" value="JHP933, nucleotidyltransferase-like core domain"/>
    <property type="match status" value="1"/>
</dbReference>
<keyword evidence="1" id="KW-0808">Transferase</keyword>
<gene>
    <name evidence="1" type="ORF">HY544_02205</name>
</gene>
<dbReference type="AlphaFoldDB" id="A0A8T3YMM9"/>
<organism evidence="1 2">
    <name type="scientific">Candidatus Iainarchaeum sp</name>
    <dbReference type="NCBI Taxonomy" id="3101447"/>
    <lineage>
        <taxon>Archaea</taxon>
        <taxon>Candidatus Iainarchaeota</taxon>
        <taxon>Candidatus Iainarchaeia</taxon>
        <taxon>Candidatus Iainarchaeales</taxon>
        <taxon>Candidatus Iainarchaeaceae</taxon>
        <taxon>Candidatus Iainarchaeum</taxon>
    </lineage>
</organism>
<dbReference type="GO" id="GO:0016740">
    <property type="term" value="F:transferase activity"/>
    <property type="evidence" value="ECO:0007669"/>
    <property type="project" value="UniProtKB-KW"/>
</dbReference>